<keyword evidence="6" id="KW-0808">Transferase</keyword>
<feature type="domain" description="HTH gntR-type" evidence="5">
    <location>
        <begin position="1"/>
        <end position="60"/>
    </location>
</feature>
<dbReference type="SMART" id="SM00345">
    <property type="entry name" value="HTH_GNTR"/>
    <property type="match status" value="1"/>
</dbReference>
<dbReference type="GO" id="GO:0003700">
    <property type="term" value="F:DNA-binding transcription factor activity"/>
    <property type="evidence" value="ECO:0007669"/>
    <property type="project" value="InterPro"/>
</dbReference>
<dbReference type="GO" id="GO:0008483">
    <property type="term" value="F:transaminase activity"/>
    <property type="evidence" value="ECO:0007669"/>
    <property type="project" value="UniProtKB-KW"/>
</dbReference>
<accession>A0A5S3YKW6</accession>
<dbReference type="RefSeq" id="WP_138549349.1">
    <property type="nucleotide sequence ID" value="NZ_PNCG01000624.1"/>
</dbReference>
<dbReference type="CDD" id="cd07377">
    <property type="entry name" value="WHTH_GntR"/>
    <property type="match status" value="1"/>
</dbReference>
<dbReference type="SUPFAM" id="SSF46785">
    <property type="entry name" value="Winged helix' DNA-binding domain"/>
    <property type="match status" value="1"/>
</dbReference>
<dbReference type="InterPro" id="IPR000524">
    <property type="entry name" value="Tscrpt_reg_HTH_GntR"/>
</dbReference>
<keyword evidence="1" id="KW-0663">Pyridoxal phosphate</keyword>
<reference evidence="7" key="2">
    <citation type="submission" date="2019-06" db="EMBL/GenBank/DDBJ databases">
        <title>Co-occurence of chitin degradation, pigmentation and bioactivity in marine Pseudoalteromonas.</title>
        <authorList>
            <person name="Sonnenschein E.C."/>
            <person name="Bech P.K."/>
        </authorList>
    </citation>
    <scope>NUCLEOTIDE SEQUENCE [LARGE SCALE GENOMIC DNA]</scope>
    <source>
        <strain evidence="7">S2897</strain>
    </source>
</reference>
<evidence type="ECO:0000256" key="1">
    <source>
        <dbReference type="ARBA" id="ARBA00022898"/>
    </source>
</evidence>
<evidence type="ECO:0000256" key="4">
    <source>
        <dbReference type="ARBA" id="ARBA00023163"/>
    </source>
</evidence>
<name>A0A5S3YKW6_9GAMM</name>
<evidence type="ECO:0000256" key="2">
    <source>
        <dbReference type="ARBA" id="ARBA00023015"/>
    </source>
</evidence>
<dbReference type="PANTHER" id="PTHR46577">
    <property type="entry name" value="HTH-TYPE TRANSCRIPTIONAL REGULATORY PROTEIN GABR"/>
    <property type="match status" value="1"/>
</dbReference>
<dbReference type="InterPro" id="IPR036388">
    <property type="entry name" value="WH-like_DNA-bd_sf"/>
</dbReference>
<keyword evidence="6" id="KW-0032">Aminotransferase</keyword>
<dbReference type="Pfam" id="PF00392">
    <property type="entry name" value="GntR"/>
    <property type="match status" value="1"/>
</dbReference>
<dbReference type="EMBL" id="PNCG01000624">
    <property type="protein sequence ID" value="TMP75852.1"/>
    <property type="molecule type" value="Genomic_DNA"/>
</dbReference>
<sequence>LIDDMVCQGMICPGDKLPSLRAMAGKLNVSIPTVKQAYQVLEAQGKVRAQEKSGYFLQAVNASNPMPKRVKLPSQPIVVNKQQLIEQVYDAIHQPSIMPFGIANPVMVASTEKILAKL</sequence>
<keyword evidence="2" id="KW-0805">Transcription regulation</keyword>
<evidence type="ECO:0000313" key="7">
    <source>
        <dbReference type="Proteomes" id="UP000305874"/>
    </source>
</evidence>
<protein>
    <submittedName>
        <fullName evidence="6">PLP-dependent aminotransferase family protein</fullName>
    </submittedName>
</protein>
<dbReference type="PROSITE" id="PS50949">
    <property type="entry name" value="HTH_GNTR"/>
    <property type="match status" value="1"/>
</dbReference>
<comment type="caution">
    <text evidence="6">The sequence shown here is derived from an EMBL/GenBank/DDBJ whole genome shotgun (WGS) entry which is preliminary data.</text>
</comment>
<keyword evidence="3" id="KW-0238">DNA-binding</keyword>
<dbReference type="InterPro" id="IPR051446">
    <property type="entry name" value="HTH_trans_reg/aminotransferase"/>
</dbReference>
<organism evidence="6 7">
    <name type="scientific">Pseudoalteromonas ruthenica</name>
    <dbReference type="NCBI Taxonomy" id="151081"/>
    <lineage>
        <taxon>Bacteria</taxon>
        <taxon>Pseudomonadati</taxon>
        <taxon>Pseudomonadota</taxon>
        <taxon>Gammaproteobacteria</taxon>
        <taxon>Alteromonadales</taxon>
        <taxon>Pseudoalteromonadaceae</taxon>
        <taxon>Pseudoalteromonas</taxon>
    </lineage>
</organism>
<dbReference type="GO" id="GO:0003677">
    <property type="term" value="F:DNA binding"/>
    <property type="evidence" value="ECO:0007669"/>
    <property type="project" value="UniProtKB-KW"/>
</dbReference>
<evidence type="ECO:0000256" key="3">
    <source>
        <dbReference type="ARBA" id="ARBA00023125"/>
    </source>
</evidence>
<dbReference type="Proteomes" id="UP000305874">
    <property type="component" value="Unassembled WGS sequence"/>
</dbReference>
<feature type="non-terminal residue" evidence="6">
    <location>
        <position position="118"/>
    </location>
</feature>
<evidence type="ECO:0000313" key="6">
    <source>
        <dbReference type="EMBL" id="TMP75852.1"/>
    </source>
</evidence>
<dbReference type="InterPro" id="IPR036390">
    <property type="entry name" value="WH_DNA-bd_sf"/>
</dbReference>
<reference evidence="6 7" key="1">
    <citation type="submission" date="2017-12" db="EMBL/GenBank/DDBJ databases">
        <authorList>
            <person name="Paulsen S."/>
            <person name="Gram L.K."/>
        </authorList>
    </citation>
    <scope>NUCLEOTIDE SEQUENCE [LARGE SCALE GENOMIC DNA]</scope>
    <source>
        <strain evidence="6 7">S2897</strain>
    </source>
</reference>
<feature type="non-terminal residue" evidence="6">
    <location>
        <position position="1"/>
    </location>
</feature>
<gene>
    <name evidence="6" type="ORF">CWC05_21780</name>
</gene>
<evidence type="ECO:0000259" key="5">
    <source>
        <dbReference type="PROSITE" id="PS50949"/>
    </source>
</evidence>
<keyword evidence="4" id="KW-0804">Transcription</keyword>
<proteinExistence type="predicted"/>
<dbReference type="AlphaFoldDB" id="A0A5S3YKW6"/>
<dbReference type="PANTHER" id="PTHR46577:SF1">
    <property type="entry name" value="HTH-TYPE TRANSCRIPTIONAL REGULATORY PROTEIN GABR"/>
    <property type="match status" value="1"/>
</dbReference>
<dbReference type="Gene3D" id="1.10.10.10">
    <property type="entry name" value="Winged helix-like DNA-binding domain superfamily/Winged helix DNA-binding domain"/>
    <property type="match status" value="1"/>
</dbReference>